<organism evidence="2 3">
    <name type="scientific">Tanacetum coccineum</name>
    <dbReference type="NCBI Taxonomy" id="301880"/>
    <lineage>
        <taxon>Eukaryota</taxon>
        <taxon>Viridiplantae</taxon>
        <taxon>Streptophyta</taxon>
        <taxon>Embryophyta</taxon>
        <taxon>Tracheophyta</taxon>
        <taxon>Spermatophyta</taxon>
        <taxon>Magnoliopsida</taxon>
        <taxon>eudicotyledons</taxon>
        <taxon>Gunneridae</taxon>
        <taxon>Pentapetalae</taxon>
        <taxon>asterids</taxon>
        <taxon>campanulids</taxon>
        <taxon>Asterales</taxon>
        <taxon>Asteraceae</taxon>
        <taxon>Asteroideae</taxon>
        <taxon>Anthemideae</taxon>
        <taxon>Anthemidinae</taxon>
        <taxon>Tanacetum</taxon>
    </lineage>
</organism>
<sequence length="173" mass="20677">MLLRIDQSQWLKQEEHDYILDKPRRLQAELLQENESSKPSERESSKPVEEEKIQEKDVKPEQIVKEGSKMSGEAFDYEEEKKELRMWLTIVPDEEEFVDPKILHTKFSIVDWESQSLYSMHVYKIIRADVNTSYHKTLESMLKSFDRQDLEVLYRLVMEGFKDNTPEGYNLML</sequence>
<reference evidence="2" key="2">
    <citation type="submission" date="2022-01" db="EMBL/GenBank/DDBJ databases">
        <authorList>
            <person name="Yamashiro T."/>
            <person name="Shiraishi A."/>
            <person name="Satake H."/>
            <person name="Nakayama K."/>
        </authorList>
    </citation>
    <scope>NUCLEOTIDE SEQUENCE</scope>
</reference>
<feature type="compositionally biased region" description="Basic and acidic residues" evidence="1">
    <location>
        <begin position="35"/>
        <end position="65"/>
    </location>
</feature>
<reference evidence="2" key="1">
    <citation type="journal article" date="2022" name="Int. J. Mol. Sci.">
        <title>Draft Genome of Tanacetum Coccineum: Genomic Comparison of Closely Related Tanacetum-Family Plants.</title>
        <authorList>
            <person name="Yamashiro T."/>
            <person name="Shiraishi A."/>
            <person name="Nakayama K."/>
            <person name="Satake H."/>
        </authorList>
    </citation>
    <scope>NUCLEOTIDE SEQUENCE</scope>
</reference>
<evidence type="ECO:0000313" key="2">
    <source>
        <dbReference type="EMBL" id="GJS96236.1"/>
    </source>
</evidence>
<accession>A0ABQ5A3F0</accession>
<dbReference type="EMBL" id="BQNB010011871">
    <property type="protein sequence ID" value="GJS96236.1"/>
    <property type="molecule type" value="Genomic_DNA"/>
</dbReference>
<feature type="region of interest" description="Disordered" evidence="1">
    <location>
        <begin position="29"/>
        <end position="65"/>
    </location>
</feature>
<proteinExistence type="predicted"/>
<protein>
    <submittedName>
        <fullName evidence="2">Uncharacterized protein</fullName>
    </submittedName>
</protein>
<comment type="caution">
    <text evidence="2">The sequence shown here is derived from an EMBL/GenBank/DDBJ whole genome shotgun (WGS) entry which is preliminary data.</text>
</comment>
<keyword evidence="3" id="KW-1185">Reference proteome</keyword>
<evidence type="ECO:0000256" key="1">
    <source>
        <dbReference type="SAM" id="MobiDB-lite"/>
    </source>
</evidence>
<name>A0ABQ5A3F0_9ASTR</name>
<gene>
    <name evidence="2" type="ORF">Tco_0803204</name>
</gene>
<dbReference type="Proteomes" id="UP001151760">
    <property type="component" value="Unassembled WGS sequence"/>
</dbReference>
<evidence type="ECO:0000313" key="3">
    <source>
        <dbReference type="Proteomes" id="UP001151760"/>
    </source>
</evidence>